<keyword evidence="4" id="KW-1185">Reference proteome</keyword>
<evidence type="ECO:0000256" key="1">
    <source>
        <dbReference type="SAM" id="MobiDB-lite"/>
    </source>
</evidence>
<feature type="region of interest" description="Disordered" evidence="1">
    <location>
        <begin position="1"/>
        <end position="30"/>
    </location>
</feature>
<dbReference type="EMBL" id="KQ086236">
    <property type="protein sequence ID" value="KLO06111.1"/>
    <property type="molecule type" value="Genomic_DNA"/>
</dbReference>
<reference evidence="3 4" key="1">
    <citation type="submission" date="2015-04" db="EMBL/GenBank/DDBJ databases">
        <title>Complete genome sequence of Schizopora paradoxa KUC8140, a cosmopolitan wood degrader in East Asia.</title>
        <authorList>
            <consortium name="DOE Joint Genome Institute"/>
            <person name="Min B."/>
            <person name="Park H."/>
            <person name="Jang Y."/>
            <person name="Kim J.-J."/>
            <person name="Kim K.H."/>
            <person name="Pangilinan J."/>
            <person name="Lipzen A."/>
            <person name="Riley R."/>
            <person name="Grigoriev I.V."/>
            <person name="Spatafora J.W."/>
            <person name="Choi I.-G."/>
        </authorList>
    </citation>
    <scope>NUCLEOTIDE SEQUENCE [LARGE SCALE GENOMIC DNA]</scope>
    <source>
        <strain evidence="3 4">KUC8140</strain>
    </source>
</reference>
<organism evidence="3 4">
    <name type="scientific">Schizopora paradoxa</name>
    <dbReference type="NCBI Taxonomy" id="27342"/>
    <lineage>
        <taxon>Eukaryota</taxon>
        <taxon>Fungi</taxon>
        <taxon>Dikarya</taxon>
        <taxon>Basidiomycota</taxon>
        <taxon>Agaricomycotina</taxon>
        <taxon>Agaricomycetes</taxon>
        <taxon>Hymenochaetales</taxon>
        <taxon>Schizoporaceae</taxon>
        <taxon>Schizopora</taxon>
    </lineage>
</organism>
<feature type="domain" description="BTB" evidence="2">
    <location>
        <begin position="38"/>
        <end position="67"/>
    </location>
</feature>
<feature type="compositionally biased region" description="Polar residues" evidence="1">
    <location>
        <begin position="1"/>
        <end position="13"/>
    </location>
</feature>
<dbReference type="InParanoid" id="A0A0H2RMP9"/>
<accession>A0A0H2RMP9</accession>
<evidence type="ECO:0000313" key="3">
    <source>
        <dbReference type="EMBL" id="KLO06111.1"/>
    </source>
</evidence>
<evidence type="ECO:0000313" key="4">
    <source>
        <dbReference type="Proteomes" id="UP000053477"/>
    </source>
</evidence>
<dbReference type="Proteomes" id="UP000053477">
    <property type="component" value="Unassembled WGS sequence"/>
</dbReference>
<sequence>MSHSNLESQNDNDGVQAPFKFEPSSPPPEDGHLWFPDGNIVLATDSRLFCVHKGVLALQSTVFKDMFDFPTPSNGQALGEDAMDGDVGLEAEDVLEKQEMYGGRQFVVLAGDRGEDVVHLLRAIYEREYYDRDNDSTPLEIIIALLLLSTKYDVPSIRSEVVKHLLRHYPTSLTDFDAVDDNAHDLFGRKRLDCHFDLLRAALKADVDILLPGLYYACTAFSISDIFDKEAHTLDLGTLKVLLVGARRLESAIRSLLLLILDGVTSSSRASICPGASAAAAGGSQCKIHRRKRSFAMSSMFNTTRLVEVKGKDVVEHCLKNGCEACRASIAAGIDDARTALWGRMPGVFEFSSWEVLMATVKR</sequence>
<protein>
    <recommendedName>
        <fullName evidence="2">BTB domain-containing protein</fullName>
    </recommendedName>
</protein>
<gene>
    <name evidence="3" type="ORF">SCHPADRAFT_946373</name>
</gene>
<evidence type="ECO:0000259" key="2">
    <source>
        <dbReference type="PROSITE" id="PS50097"/>
    </source>
</evidence>
<dbReference type="SMART" id="SM00225">
    <property type="entry name" value="BTB"/>
    <property type="match status" value="1"/>
</dbReference>
<dbReference type="InterPro" id="IPR000210">
    <property type="entry name" value="BTB/POZ_dom"/>
</dbReference>
<dbReference type="Gene3D" id="3.30.710.10">
    <property type="entry name" value="Potassium Channel Kv1.1, Chain A"/>
    <property type="match status" value="1"/>
</dbReference>
<proteinExistence type="predicted"/>
<dbReference type="STRING" id="27342.A0A0H2RMP9"/>
<dbReference type="SUPFAM" id="SSF54695">
    <property type="entry name" value="POZ domain"/>
    <property type="match status" value="1"/>
</dbReference>
<dbReference type="PROSITE" id="PS50097">
    <property type="entry name" value="BTB"/>
    <property type="match status" value="1"/>
</dbReference>
<name>A0A0H2RMP9_9AGAM</name>
<dbReference type="InterPro" id="IPR011333">
    <property type="entry name" value="SKP1/BTB/POZ_sf"/>
</dbReference>
<dbReference type="OrthoDB" id="3027208at2759"/>
<dbReference type="AlphaFoldDB" id="A0A0H2RMP9"/>